<dbReference type="GO" id="GO:0032204">
    <property type="term" value="P:regulation of telomere maintenance"/>
    <property type="evidence" value="ECO:0007669"/>
    <property type="project" value="TreeGrafter"/>
</dbReference>
<organism evidence="2 3">
    <name type="scientific">Hibiscus syriacus</name>
    <name type="common">Rose of Sharon</name>
    <dbReference type="NCBI Taxonomy" id="106335"/>
    <lineage>
        <taxon>Eukaryota</taxon>
        <taxon>Viridiplantae</taxon>
        <taxon>Streptophyta</taxon>
        <taxon>Embryophyta</taxon>
        <taxon>Tracheophyta</taxon>
        <taxon>Spermatophyta</taxon>
        <taxon>Magnoliopsida</taxon>
        <taxon>eudicotyledons</taxon>
        <taxon>Gunneridae</taxon>
        <taxon>Pentapetalae</taxon>
        <taxon>rosids</taxon>
        <taxon>malvids</taxon>
        <taxon>Malvales</taxon>
        <taxon>Malvaceae</taxon>
        <taxon>Malvoideae</taxon>
        <taxon>Hibiscus</taxon>
    </lineage>
</organism>
<proteinExistence type="predicted"/>
<dbReference type="Proteomes" id="UP000436088">
    <property type="component" value="Unassembled WGS sequence"/>
</dbReference>
<protein>
    <submittedName>
        <fullName evidence="2">Uncharacterized protein</fullName>
    </submittedName>
</protein>
<feature type="compositionally biased region" description="Polar residues" evidence="1">
    <location>
        <begin position="157"/>
        <end position="172"/>
    </location>
</feature>
<dbReference type="AlphaFoldDB" id="A0A6A3ARR4"/>
<keyword evidence="3" id="KW-1185">Reference proteome</keyword>
<dbReference type="InterPro" id="IPR026314">
    <property type="entry name" value="YLP_motif_con_p1"/>
</dbReference>
<dbReference type="PANTHER" id="PTHR13413">
    <property type="entry name" value="YLP MOTIF CONTAINING PROTEIN NUCLEAR PROTEIN ZAP"/>
    <property type="match status" value="1"/>
</dbReference>
<feature type="region of interest" description="Disordered" evidence="1">
    <location>
        <begin position="140"/>
        <end position="174"/>
    </location>
</feature>
<reference evidence="2" key="1">
    <citation type="submission" date="2019-09" db="EMBL/GenBank/DDBJ databases">
        <title>Draft genome information of white flower Hibiscus syriacus.</title>
        <authorList>
            <person name="Kim Y.-M."/>
        </authorList>
    </citation>
    <scope>NUCLEOTIDE SEQUENCE [LARGE SCALE GENOMIC DNA]</scope>
    <source>
        <strain evidence="2">YM2019G1</strain>
    </source>
</reference>
<dbReference type="EMBL" id="VEPZ02000964">
    <property type="protein sequence ID" value="KAE8707401.1"/>
    <property type="molecule type" value="Genomic_DNA"/>
</dbReference>
<evidence type="ECO:0000313" key="3">
    <source>
        <dbReference type="Proteomes" id="UP000436088"/>
    </source>
</evidence>
<dbReference type="GO" id="GO:0005634">
    <property type="term" value="C:nucleus"/>
    <property type="evidence" value="ECO:0007669"/>
    <property type="project" value="InterPro"/>
</dbReference>
<sequence>MDVSYGHGSGKSYLAKMLRDLEVYHGGDAPRIHSMDDYFMTEVEKDAETSFKIIMYRSKYTLNSFTPLCKYILRKYFKDSSKDEKRWDAEEDHPAEVKELNRSKWSSNLGEDETEGSKAVKRNLNALSGLIQAYGNKGKSVHWSDKKSNPLPRAESHTSNSIGNSKKQSSFQERLCAGRNPLKLFLTGRRDWRA</sequence>
<name>A0A6A3ARR4_HIBSY</name>
<comment type="caution">
    <text evidence="2">The sequence shown here is derived from an EMBL/GenBank/DDBJ whole genome shotgun (WGS) entry which is preliminary data.</text>
</comment>
<feature type="compositionally biased region" description="Basic and acidic residues" evidence="1">
    <location>
        <begin position="87"/>
        <end position="102"/>
    </location>
</feature>
<evidence type="ECO:0000313" key="2">
    <source>
        <dbReference type="EMBL" id="KAE8707401.1"/>
    </source>
</evidence>
<accession>A0A6A3ARR4</accession>
<gene>
    <name evidence="2" type="ORF">F3Y22_tig00110384pilonHSYRG00756</name>
</gene>
<feature type="region of interest" description="Disordered" evidence="1">
    <location>
        <begin position="87"/>
        <end position="118"/>
    </location>
</feature>
<dbReference type="PANTHER" id="PTHR13413:SF0">
    <property type="entry name" value="YLP MOTIF-CONTAINING PROTEIN 1"/>
    <property type="match status" value="1"/>
</dbReference>
<evidence type="ECO:0000256" key="1">
    <source>
        <dbReference type="SAM" id="MobiDB-lite"/>
    </source>
</evidence>